<dbReference type="InterPro" id="IPR050086">
    <property type="entry name" value="MetN_ABC_transporter-like"/>
</dbReference>
<dbReference type="SUPFAM" id="SSF52540">
    <property type="entry name" value="P-loop containing nucleoside triphosphate hydrolases"/>
    <property type="match status" value="1"/>
</dbReference>
<evidence type="ECO:0000256" key="1">
    <source>
        <dbReference type="ARBA" id="ARBA00005417"/>
    </source>
</evidence>
<dbReference type="PANTHER" id="PTHR43166">
    <property type="entry name" value="AMINO ACID IMPORT ATP-BINDING PROTEIN"/>
    <property type="match status" value="1"/>
</dbReference>
<accession>A0A2Z2KBJ8</accession>
<keyword evidence="6" id="KW-1278">Translocase</keyword>
<evidence type="ECO:0000256" key="5">
    <source>
        <dbReference type="ARBA" id="ARBA00022840"/>
    </source>
</evidence>
<keyword evidence="11" id="KW-1185">Reference proteome</keyword>
<dbReference type="Pfam" id="PF09383">
    <property type="entry name" value="NIL"/>
    <property type="match status" value="1"/>
</dbReference>
<evidence type="ECO:0000256" key="4">
    <source>
        <dbReference type="ARBA" id="ARBA00022741"/>
    </source>
</evidence>
<evidence type="ECO:0000256" key="6">
    <source>
        <dbReference type="ARBA" id="ARBA00022967"/>
    </source>
</evidence>
<dbReference type="InterPro" id="IPR041701">
    <property type="entry name" value="MetN_ABC"/>
</dbReference>
<dbReference type="Gene3D" id="3.40.50.300">
    <property type="entry name" value="P-loop containing nucleotide triphosphate hydrolases"/>
    <property type="match status" value="1"/>
</dbReference>
<dbReference type="AlphaFoldDB" id="A0A2Z2KBJ8"/>
<dbReference type="PROSITE" id="PS50893">
    <property type="entry name" value="ABC_TRANSPORTER_2"/>
    <property type="match status" value="1"/>
</dbReference>
<sequence length="317" mass="34806">MIEINNLYKSFGDKPVLSGINVSIRDGDIFGLVGISGAGKSTLLRCVNGLESYEQGTLLVNGTDISSLSGAELRKFRSGIGMIFQQFSLLERKTVYENIMFPMKCFNYKKEEADARIHELLRLVELTDKIHSRPSQLSGGQKQRVAIARALAMNPNILLCDEATSALDPNITKSILGLLKKINKELGITIVIVTHQMEVVKEVCNNIAILSKGELKVSGSVQDIFLNRSEALNELLGASGIVKQGDKVLFEMVQRPGQADQLSRFALTTGIQFEVVWGGLDRYADSIAGTFTLAVDKGDFAKAEAYLDETGTEWRKV</sequence>
<dbReference type="KEGG" id="pdh:B9T62_05765"/>
<evidence type="ECO:0000313" key="10">
    <source>
        <dbReference type="EMBL" id="ASA20350.1"/>
    </source>
</evidence>
<dbReference type="GO" id="GO:0006865">
    <property type="term" value="P:amino acid transport"/>
    <property type="evidence" value="ECO:0007669"/>
    <property type="project" value="UniProtKB-KW"/>
</dbReference>
<dbReference type="InterPro" id="IPR027417">
    <property type="entry name" value="P-loop_NTPase"/>
</dbReference>
<dbReference type="PANTHER" id="PTHR43166:SF30">
    <property type="entry name" value="METHIONINE IMPORT ATP-BINDING PROTEIN METN"/>
    <property type="match status" value="1"/>
</dbReference>
<dbReference type="InterPro" id="IPR018449">
    <property type="entry name" value="NIL_domain"/>
</dbReference>
<keyword evidence="4" id="KW-0547">Nucleotide-binding</keyword>
<dbReference type="InterPro" id="IPR017871">
    <property type="entry name" value="ABC_transporter-like_CS"/>
</dbReference>
<dbReference type="SMART" id="SM00382">
    <property type="entry name" value="AAA"/>
    <property type="match status" value="1"/>
</dbReference>
<name>A0A2Z2KBJ8_9BACL</name>
<keyword evidence="2" id="KW-0813">Transport</keyword>
<dbReference type="OrthoDB" id="9802264at2"/>
<evidence type="ECO:0000313" key="11">
    <source>
        <dbReference type="Proteomes" id="UP000249890"/>
    </source>
</evidence>
<dbReference type="RefSeq" id="WP_087914371.1">
    <property type="nucleotide sequence ID" value="NZ_CP021780.1"/>
</dbReference>
<keyword evidence="7" id="KW-0029">Amino-acid transport</keyword>
<protein>
    <submittedName>
        <fullName evidence="10">ABC transporter ATP-binding protein</fullName>
    </submittedName>
</protein>
<evidence type="ECO:0000256" key="8">
    <source>
        <dbReference type="ARBA" id="ARBA00023136"/>
    </source>
</evidence>
<reference evidence="10 11" key="1">
    <citation type="submission" date="2017-06" db="EMBL/GenBank/DDBJ databases">
        <title>Complete genome sequence of Paenibacillus donghaensis KCTC 13049T isolated from East Sea sediment, South Korea.</title>
        <authorList>
            <person name="Jung B.K."/>
            <person name="Hong S.-J."/>
            <person name="Shin J.-H."/>
        </authorList>
    </citation>
    <scope>NUCLEOTIDE SEQUENCE [LARGE SCALE GENOMIC DNA]</scope>
    <source>
        <strain evidence="10 11">KCTC 13049</strain>
    </source>
</reference>
<keyword evidence="3" id="KW-1003">Cell membrane</keyword>
<keyword evidence="5 10" id="KW-0067">ATP-binding</keyword>
<keyword evidence="8" id="KW-0472">Membrane</keyword>
<comment type="similarity">
    <text evidence="1">Belongs to the ABC transporter superfamily.</text>
</comment>
<dbReference type="GO" id="GO:0005886">
    <property type="term" value="C:plasma membrane"/>
    <property type="evidence" value="ECO:0007669"/>
    <property type="project" value="UniProtKB-ARBA"/>
</dbReference>
<evidence type="ECO:0000256" key="7">
    <source>
        <dbReference type="ARBA" id="ARBA00022970"/>
    </source>
</evidence>
<feature type="domain" description="ABC transporter" evidence="9">
    <location>
        <begin position="2"/>
        <end position="237"/>
    </location>
</feature>
<dbReference type="InterPro" id="IPR003593">
    <property type="entry name" value="AAA+_ATPase"/>
</dbReference>
<dbReference type="GO" id="GO:0016887">
    <property type="term" value="F:ATP hydrolysis activity"/>
    <property type="evidence" value="ECO:0007669"/>
    <property type="project" value="InterPro"/>
</dbReference>
<dbReference type="FunFam" id="3.40.50.300:FF:000056">
    <property type="entry name" value="Cell division ATP-binding protein FtsE"/>
    <property type="match status" value="1"/>
</dbReference>
<organism evidence="10 11">
    <name type="scientific">Paenibacillus donghaensis</name>
    <dbReference type="NCBI Taxonomy" id="414771"/>
    <lineage>
        <taxon>Bacteria</taxon>
        <taxon>Bacillati</taxon>
        <taxon>Bacillota</taxon>
        <taxon>Bacilli</taxon>
        <taxon>Bacillales</taxon>
        <taxon>Paenibacillaceae</taxon>
        <taxon>Paenibacillus</taxon>
    </lineage>
</organism>
<dbReference type="Proteomes" id="UP000249890">
    <property type="component" value="Chromosome"/>
</dbReference>
<dbReference type="PROSITE" id="PS00211">
    <property type="entry name" value="ABC_TRANSPORTER_1"/>
    <property type="match status" value="1"/>
</dbReference>
<evidence type="ECO:0000256" key="2">
    <source>
        <dbReference type="ARBA" id="ARBA00022448"/>
    </source>
</evidence>
<dbReference type="Pfam" id="PF00005">
    <property type="entry name" value="ABC_tran"/>
    <property type="match status" value="1"/>
</dbReference>
<evidence type="ECO:0000259" key="9">
    <source>
        <dbReference type="PROSITE" id="PS50893"/>
    </source>
</evidence>
<proteinExistence type="inferred from homology"/>
<dbReference type="GO" id="GO:0005524">
    <property type="term" value="F:ATP binding"/>
    <property type="evidence" value="ECO:0007669"/>
    <property type="project" value="UniProtKB-KW"/>
</dbReference>
<gene>
    <name evidence="10" type="ORF">B9T62_05765</name>
</gene>
<dbReference type="CDD" id="cd03258">
    <property type="entry name" value="ABC_MetN_methionine_transporter"/>
    <property type="match status" value="1"/>
</dbReference>
<evidence type="ECO:0000256" key="3">
    <source>
        <dbReference type="ARBA" id="ARBA00022475"/>
    </source>
</evidence>
<dbReference type="InterPro" id="IPR003439">
    <property type="entry name" value="ABC_transporter-like_ATP-bd"/>
</dbReference>
<dbReference type="EMBL" id="CP021780">
    <property type="protein sequence ID" value="ASA20350.1"/>
    <property type="molecule type" value="Genomic_DNA"/>
</dbReference>